<gene>
    <name evidence="1" type="ORF">MM171A02959_0003</name>
</gene>
<proteinExistence type="predicted"/>
<sequence>MKLKFKKGDCVRQGDVLLEKVDDIPSNLKKHESRLLVAGEGRDHGHFIEGEDVEVLEAPSNSEFISHYLDVKKYATLEHNQISTGAPAKEHHTIPIPGNKYKVIRQHEFDPYEEMFRKVQD</sequence>
<accession>A0A6M3X4H4</accession>
<protein>
    <submittedName>
        <fullName evidence="1">Uncharacterized protein</fullName>
    </submittedName>
</protein>
<name>A0A6M3X4H4_9ZZZZ</name>
<evidence type="ECO:0000313" key="1">
    <source>
        <dbReference type="EMBL" id="QJH92621.1"/>
    </source>
</evidence>
<reference evidence="1" key="1">
    <citation type="submission" date="2020-03" db="EMBL/GenBank/DDBJ databases">
        <title>The deep terrestrial virosphere.</title>
        <authorList>
            <person name="Holmfeldt K."/>
            <person name="Nilsson E."/>
            <person name="Simone D."/>
            <person name="Lopez-Fernandez M."/>
            <person name="Wu X."/>
            <person name="de Brujin I."/>
            <person name="Lundin D."/>
            <person name="Andersson A."/>
            <person name="Bertilsson S."/>
            <person name="Dopson M."/>
        </authorList>
    </citation>
    <scope>NUCLEOTIDE SEQUENCE</scope>
    <source>
        <strain evidence="1">MM171A02959</strain>
    </source>
</reference>
<dbReference type="AlphaFoldDB" id="A0A6M3X4H4"/>
<organism evidence="1">
    <name type="scientific">viral metagenome</name>
    <dbReference type="NCBI Taxonomy" id="1070528"/>
    <lineage>
        <taxon>unclassified sequences</taxon>
        <taxon>metagenomes</taxon>
        <taxon>organismal metagenomes</taxon>
    </lineage>
</organism>
<dbReference type="EMBL" id="MT143906">
    <property type="protein sequence ID" value="QJH92621.1"/>
    <property type="molecule type" value="Genomic_DNA"/>
</dbReference>